<evidence type="ECO:0000259" key="9">
    <source>
        <dbReference type="PROSITE" id="PS51278"/>
    </source>
</evidence>
<evidence type="ECO:0000256" key="1">
    <source>
        <dbReference type="ARBA" id="ARBA00005187"/>
    </source>
</evidence>
<dbReference type="PANTHER" id="PTHR43284:SF1">
    <property type="entry name" value="ASPARAGINE SYNTHETASE"/>
    <property type="match status" value="1"/>
</dbReference>
<dbReference type="InterPro" id="IPR033738">
    <property type="entry name" value="AsnB_N"/>
</dbReference>
<dbReference type="InterPro" id="IPR006426">
    <property type="entry name" value="Asn_synth_AEB"/>
</dbReference>
<keyword evidence="6" id="KW-0061">Asparagine biosynthesis</keyword>
<evidence type="ECO:0000313" key="10">
    <source>
        <dbReference type="EMBL" id="GAA3013769.1"/>
    </source>
</evidence>
<dbReference type="Pfam" id="PF00733">
    <property type="entry name" value="Asn_synthase"/>
    <property type="match status" value="1"/>
</dbReference>
<evidence type="ECO:0000256" key="7">
    <source>
        <dbReference type="ARBA" id="ARBA00022962"/>
    </source>
</evidence>
<dbReference type="Gene3D" id="3.60.20.10">
    <property type="entry name" value="Glutamine Phosphoribosylpyrophosphate, subunit 1, domain 1"/>
    <property type="match status" value="1"/>
</dbReference>
<keyword evidence="7" id="KW-0315">Glutamine amidotransferase</keyword>
<dbReference type="InterPro" id="IPR014729">
    <property type="entry name" value="Rossmann-like_a/b/a_fold"/>
</dbReference>
<dbReference type="NCBIfam" id="TIGR01536">
    <property type="entry name" value="asn_synth_AEB"/>
    <property type="match status" value="1"/>
</dbReference>
<accession>A0ABN3Y236</accession>
<comment type="caution">
    <text evidence="10">The sequence shown here is derived from an EMBL/GenBank/DDBJ whole genome shotgun (WGS) entry which is preliminary data.</text>
</comment>
<dbReference type="Gene3D" id="3.40.50.620">
    <property type="entry name" value="HUPs"/>
    <property type="match status" value="1"/>
</dbReference>
<evidence type="ECO:0000256" key="4">
    <source>
        <dbReference type="ARBA" id="ARBA00022741"/>
    </source>
</evidence>
<comment type="catalytic activity">
    <reaction evidence="8">
        <text>L-aspartate + L-glutamine + ATP + H2O = L-asparagine + L-glutamate + AMP + diphosphate + H(+)</text>
        <dbReference type="Rhea" id="RHEA:12228"/>
        <dbReference type="ChEBI" id="CHEBI:15377"/>
        <dbReference type="ChEBI" id="CHEBI:15378"/>
        <dbReference type="ChEBI" id="CHEBI:29985"/>
        <dbReference type="ChEBI" id="CHEBI:29991"/>
        <dbReference type="ChEBI" id="CHEBI:30616"/>
        <dbReference type="ChEBI" id="CHEBI:33019"/>
        <dbReference type="ChEBI" id="CHEBI:58048"/>
        <dbReference type="ChEBI" id="CHEBI:58359"/>
        <dbReference type="ChEBI" id="CHEBI:456215"/>
        <dbReference type="EC" id="6.3.5.4"/>
    </reaction>
</comment>
<dbReference type="PANTHER" id="PTHR43284">
    <property type="entry name" value="ASPARAGINE SYNTHETASE (GLUTAMINE-HYDROLYZING)"/>
    <property type="match status" value="1"/>
</dbReference>
<dbReference type="InterPro" id="IPR029055">
    <property type="entry name" value="Ntn_hydrolases_N"/>
</dbReference>
<comment type="pathway">
    <text evidence="1">Amino-acid biosynthesis; L-asparagine biosynthesis; L-asparagine from L-aspartate (L-Gln route): step 1/1.</text>
</comment>
<keyword evidence="6" id="KW-0028">Amino-acid biosynthesis</keyword>
<feature type="domain" description="Glutamine amidotransferase type-2" evidence="9">
    <location>
        <begin position="2"/>
        <end position="213"/>
    </location>
</feature>
<dbReference type="SUPFAM" id="SSF56235">
    <property type="entry name" value="N-terminal nucleophile aminohydrolases (Ntn hydrolases)"/>
    <property type="match status" value="1"/>
</dbReference>
<dbReference type="InterPro" id="IPR001962">
    <property type="entry name" value="Asn_synthase"/>
</dbReference>
<dbReference type="Pfam" id="PF13537">
    <property type="entry name" value="GATase_7"/>
    <property type="match status" value="1"/>
</dbReference>
<dbReference type="InterPro" id="IPR051786">
    <property type="entry name" value="ASN_synthetase/amidase"/>
</dbReference>
<dbReference type="CDD" id="cd01991">
    <property type="entry name" value="Asn_synthase_B_C"/>
    <property type="match status" value="1"/>
</dbReference>
<dbReference type="PROSITE" id="PS51278">
    <property type="entry name" value="GATASE_TYPE_2"/>
    <property type="match status" value="1"/>
</dbReference>
<dbReference type="EC" id="6.3.5.4" evidence="3"/>
<dbReference type="PIRSF" id="PIRSF001589">
    <property type="entry name" value="Asn_synthetase_glu-h"/>
    <property type="match status" value="1"/>
</dbReference>
<dbReference type="EMBL" id="BAAAXQ010000022">
    <property type="protein sequence ID" value="GAA3013769.1"/>
    <property type="molecule type" value="Genomic_DNA"/>
</dbReference>
<evidence type="ECO:0000256" key="2">
    <source>
        <dbReference type="ARBA" id="ARBA00005752"/>
    </source>
</evidence>
<evidence type="ECO:0000256" key="5">
    <source>
        <dbReference type="ARBA" id="ARBA00022840"/>
    </source>
</evidence>
<name>A0ABN3Y236_9ENTE</name>
<dbReference type="RefSeq" id="WP_068708894.1">
    <property type="nucleotide sequence ID" value="NZ_BAAAXQ010000022.1"/>
</dbReference>
<protein>
    <recommendedName>
        <fullName evidence="3">asparagine synthase (glutamine-hydrolyzing)</fullName>
        <ecNumber evidence="3">6.3.5.4</ecNumber>
    </recommendedName>
</protein>
<dbReference type="Proteomes" id="UP001501577">
    <property type="component" value="Unassembled WGS sequence"/>
</dbReference>
<comment type="similarity">
    <text evidence="2">Belongs to the asparagine synthetase family.</text>
</comment>
<gene>
    <name evidence="10" type="primary">asnB</name>
    <name evidence="10" type="ORF">GCM10019998_07320</name>
</gene>
<dbReference type="SUPFAM" id="SSF52402">
    <property type="entry name" value="Adenine nucleotide alpha hydrolases-like"/>
    <property type="match status" value="1"/>
</dbReference>
<sequence length="633" mass="73790">MSGIVGFLNTDSSIEDKEEQIDQMMERIVHRGPDYGRKFVDVGVALGFRCLDTNGSKCGDQPIFNESDSKTIIFDGEIYNSQELQQKLQEKGYLFKTNDDAEVILHGYEAYGSEFVKKLRGVFAFVIWDSEKQELFGARDYFGTKPFYYYHKNGTFLFGSEIKSFLDHPAFEKRVNAQALKPYLTFQYPATDETFFKEVYRVPEGHYFFAKDGQVTFTQYWDAQYTEEPMTEDEAINQIDQAVQDTIQAHLPNDDVEVGTFLSSGVDSSLVTTMVQPQYTFSIGFGEHTYNESSEAKKLADMLHLNNESRVIESEEAFDAFPMIQYHLDEPSSNPSCVPLYFLAKLARKHVKVVFSGEGVDELFAGYTEYGFSSNSRMVRVFAQGLKKLPKKTRYRLASRLEHTSNFHGKLHLYQSIAPAEDFFIGQARIFDESESDDYLQPKYQQCESVHDIVEKQYQKVPDLPELKKMQYLDMHQWMPKDILLKADKMTMAHSLEARPPLLDIRLMEVAEKIPCKYLLNSKSTKYAFRKVAHRHLPEEWANRKKLGFPVPIKDWLHNERFYKQVREVFAADFASEFFDQEKILDLLDRNYQQEIDARRRIWTIYSFLVWYKVYFVKEQQTNDLVLSKSSKK</sequence>
<evidence type="ECO:0000313" key="11">
    <source>
        <dbReference type="Proteomes" id="UP001501577"/>
    </source>
</evidence>
<proteinExistence type="inferred from homology"/>
<keyword evidence="5" id="KW-0067">ATP-binding</keyword>
<keyword evidence="4" id="KW-0547">Nucleotide-binding</keyword>
<evidence type="ECO:0000256" key="3">
    <source>
        <dbReference type="ARBA" id="ARBA00012737"/>
    </source>
</evidence>
<dbReference type="InterPro" id="IPR017932">
    <property type="entry name" value="GATase_2_dom"/>
</dbReference>
<evidence type="ECO:0000256" key="8">
    <source>
        <dbReference type="ARBA" id="ARBA00048741"/>
    </source>
</evidence>
<organism evidence="10 11">
    <name type="scientific">Tetragenococcus solitarius</name>
    <dbReference type="NCBI Taxonomy" id="71453"/>
    <lineage>
        <taxon>Bacteria</taxon>
        <taxon>Bacillati</taxon>
        <taxon>Bacillota</taxon>
        <taxon>Bacilli</taxon>
        <taxon>Lactobacillales</taxon>
        <taxon>Enterococcaceae</taxon>
        <taxon>Tetragenococcus</taxon>
    </lineage>
</organism>
<reference evidence="10 11" key="1">
    <citation type="journal article" date="2019" name="Int. J. Syst. Evol. Microbiol.">
        <title>The Global Catalogue of Microorganisms (GCM) 10K type strain sequencing project: providing services to taxonomists for standard genome sequencing and annotation.</title>
        <authorList>
            <consortium name="The Broad Institute Genomics Platform"/>
            <consortium name="The Broad Institute Genome Sequencing Center for Infectious Disease"/>
            <person name="Wu L."/>
            <person name="Ma J."/>
        </authorList>
    </citation>
    <scope>NUCLEOTIDE SEQUENCE [LARGE SCALE GENOMIC DNA]</scope>
    <source>
        <strain evidence="10 11">JCM 8736</strain>
    </source>
</reference>
<dbReference type="CDD" id="cd00712">
    <property type="entry name" value="AsnB"/>
    <property type="match status" value="1"/>
</dbReference>
<evidence type="ECO:0000256" key="6">
    <source>
        <dbReference type="ARBA" id="ARBA00022888"/>
    </source>
</evidence>
<keyword evidence="11" id="KW-1185">Reference proteome</keyword>